<evidence type="ECO:0000256" key="5">
    <source>
        <dbReference type="ARBA" id="ARBA00022605"/>
    </source>
</evidence>
<feature type="domain" description="ACT" evidence="9">
    <location>
        <begin position="4"/>
        <end position="81"/>
    </location>
</feature>
<dbReference type="FunFam" id="3.30.70.1150:FF:000001">
    <property type="entry name" value="Acetolactate synthase small subunit"/>
    <property type="match status" value="1"/>
</dbReference>
<dbReference type="PROSITE" id="PS51671">
    <property type="entry name" value="ACT"/>
    <property type="match status" value="1"/>
</dbReference>
<comment type="subunit">
    <text evidence="4 8">Dimer of large and small chains.</text>
</comment>
<dbReference type="RefSeq" id="WP_062281634.1">
    <property type="nucleotide sequence ID" value="NZ_DF968181.1"/>
</dbReference>
<dbReference type="Pfam" id="PF10369">
    <property type="entry name" value="ALS_ss_C"/>
    <property type="match status" value="1"/>
</dbReference>
<dbReference type="CDD" id="cd04878">
    <property type="entry name" value="ACT_AHAS"/>
    <property type="match status" value="1"/>
</dbReference>
<comment type="catalytic activity">
    <reaction evidence="7 8">
        <text>2 pyruvate + H(+) = (2S)-2-acetolactate + CO2</text>
        <dbReference type="Rhea" id="RHEA:25249"/>
        <dbReference type="ChEBI" id="CHEBI:15361"/>
        <dbReference type="ChEBI" id="CHEBI:15378"/>
        <dbReference type="ChEBI" id="CHEBI:16526"/>
        <dbReference type="ChEBI" id="CHEBI:58476"/>
        <dbReference type="EC" id="2.2.1.6"/>
    </reaction>
</comment>
<dbReference type="GO" id="GO:0009097">
    <property type="term" value="P:isoleucine biosynthetic process"/>
    <property type="evidence" value="ECO:0007669"/>
    <property type="project" value="UniProtKB-UniRule"/>
</dbReference>
<dbReference type="AlphaFoldDB" id="A0A0S7BLB6"/>
<dbReference type="PANTHER" id="PTHR30239">
    <property type="entry name" value="ACETOLACTATE SYNTHASE SMALL SUBUNIT"/>
    <property type="match status" value="1"/>
</dbReference>
<dbReference type="InterPro" id="IPR019455">
    <property type="entry name" value="Acetolactate_synth_ssu_C"/>
</dbReference>
<proteinExistence type="inferred from homology"/>
<dbReference type="InterPro" id="IPR004789">
    <property type="entry name" value="Acetalactate_synth_ssu"/>
</dbReference>
<evidence type="ECO:0000256" key="7">
    <source>
        <dbReference type="ARBA" id="ARBA00048670"/>
    </source>
</evidence>
<sequence length="181" mass="20676">MRHTFVALVEDKPGVLNRVVSVFRRRTFNIESLAVGQTNQPGISRITIVVDSDKTEVNRIIPYMYKLINVIQVEDITYKPRVTRDLVMVKVNTTSENRSEIMKLADVFRAHIVDVANNSLIIEITGDEEKVNSFVDVLRPYGIIEMVRTGIVAMERGAETIFNNYFESQGFQMPVEFKFAS</sequence>
<reference evidence="10" key="1">
    <citation type="journal article" date="2015" name="Genome Announc.">
        <title>Draft Genome Sequence of Anaerolineae Strain TC1, a Novel Isolate from a Methanogenic Wastewater Treatment System.</title>
        <authorList>
            <person name="Matsuura N."/>
            <person name="Tourlousse D.M."/>
            <person name="Sun L."/>
            <person name="Toyonaga M."/>
            <person name="Kuroda K."/>
            <person name="Ohashi A."/>
            <person name="Cruz R."/>
            <person name="Yamaguchi T."/>
            <person name="Sekiguchi Y."/>
        </authorList>
    </citation>
    <scope>NUCLEOTIDE SEQUENCE [LARGE SCALE GENOMIC DNA]</scope>
    <source>
        <strain evidence="10">TC1</strain>
    </source>
</reference>
<evidence type="ECO:0000313" key="10">
    <source>
        <dbReference type="EMBL" id="GAP41100.1"/>
    </source>
</evidence>
<evidence type="ECO:0000256" key="3">
    <source>
        <dbReference type="ARBA" id="ARBA00006341"/>
    </source>
</evidence>
<dbReference type="NCBIfam" id="NF008864">
    <property type="entry name" value="PRK11895.1"/>
    <property type="match status" value="1"/>
</dbReference>
<dbReference type="GO" id="GO:0003984">
    <property type="term" value="F:acetolactate synthase activity"/>
    <property type="evidence" value="ECO:0007669"/>
    <property type="project" value="UniProtKB-UniRule"/>
</dbReference>
<dbReference type="SUPFAM" id="SSF55021">
    <property type="entry name" value="ACT-like"/>
    <property type="match status" value="2"/>
</dbReference>
<comment type="pathway">
    <text evidence="1 8">Amino-acid biosynthesis; L-isoleucine biosynthesis; L-isoleucine from 2-oxobutanoate: step 1/4.</text>
</comment>
<dbReference type="GO" id="GO:1990610">
    <property type="term" value="F:acetolactate synthase regulator activity"/>
    <property type="evidence" value="ECO:0007669"/>
    <property type="project" value="UniProtKB-UniRule"/>
</dbReference>
<keyword evidence="5 8" id="KW-0028">Amino-acid biosynthesis</keyword>
<comment type="pathway">
    <text evidence="2 8">Amino-acid biosynthesis; L-valine biosynthesis; L-valine from pyruvate: step 1/4.</text>
</comment>
<dbReference type="FunFam" id="3.30.70.260:FF:000001">
    <property type="entry name" value="Acetolactate synthase, small subunit"/>
    <property type="match status" value="1"/>
</dbReference>
<evidence type="ECO:0000259" key="9">
    <source>
        <dbReference type="PROSITE" id="PS51671"/>
    </source>
</evidence>
<dbReference type="PANTHER" id="PTHR30239:SF0">
    <property type="entry name" value="ACETOLACTATE SYNTHASE SMALL SUBUNIT 1, CHLOROPLASTIC"/>
    <property type="match status" value="1"/>
</dbReference>
<dbReference type="EC" id="2.2.1.6" evidence="8"/>
<dbReference type="UniPathway" id="UPA00047">
    <property type="reaction ID" value="UER00055"/>
</dbReference>
<accession>A0A0S7BLB6</accession>
<dbReference type="InterPro" id="IPR054480">
    <property type="entry name" value="AHAS_small-like_ACT"/>
</dbReference>
<evidence type="ECO:0000256" key="8">
    <source>
        <dbReference type="RuleBase" id="RU368092"/>
    </source>
</evidence>
<organism evidence="10">
    <name type="scientific">Flexilinea flocculi</name>
    <dbReference type="NCBI Taxonomy" id="1678840"/>
    <lineage>
        <taxon>Bacteria</taxon>
        <taxon>Bacillati</taxon>
        <taxon>Chloroflexota</taxon>
        <taxon>Anaerolineae</taxon>
        <taxon>Anaerolineales</taxon>
        <taxon>Anaerolineaceae</taxon>
        <taxon>Flexilinea</taxon>
    </lineage>
</organism>
<protein>
    <recommendedName>
        <fullName evidence="8">Acetolactate synthase small subunit</fullName>
        <shortName evidence="8">AHAS</shortName>
        <shortName evidence="8">ALS</shortName>
        <ecNumber evidence="8">2.2.1.6</ecNumber>
    </recommendedName>
    <alternativeName>
        <fullName evidence="8">Acetohydroxy-acid synthase small subunit</fullName>
    </alternativeName>
</protein>
<dbReference type="InterPro" id="IPR045865">
    <property type="entry name" value="ACT-like_dom_sf"/>
</dbReference>
<dbReference type="EMBL" id="DF968181">
    <property type="protein sequence ID" value="GAP41100.1"/>
    <property type="molecule type" value="Genomic_DNA"/>
</dbReference>
<dbReference type="Gene3D" id="3.30.70.260">
    <property type="match status" value="1"/>
</dbReference>
<name>A0A0S7BLB6_9CHLR</name>
<dbReference type="OrthoDB" id="9787365at2"/>
<keyword evidence="6 8" id="KW-0100">Branched-chain amino acid biosynthesis</keyword>
<dbReference type="InterPro" id="IPR002912">
    <property type="entry name" value="ACT_dom"/>
</dbReference>
<dbReference type="GO" id="GO:0009099">
    <property type="term" value="P:L-valine biosynthetic process"/>
    <property type="evidence" value="ECO:0007669"/>
    <property type="project" value="UniProtKB-UniRule"/>
</dbReference>
<evidence type="ECO:0000256" key="6">
    <source>
        <dbReference type="ARBA" id="ARBA00023304"/>
    </source>
</evidence>
<comment type="similarity">
    <text evidence="3 8">Belongs to the acetolactate synthase small subunit family.</text>
</comment>
<dbReference type="NCBIfam" id="TIGR00119">
    <property type="entry name" value="acolac_sm"/>
    <property type="match status" value="1"/>
</dbReference>
<dbReference type="InterPro" id="IPR027271">
    <property type="entry name" value="Acetolactate_synth/TF_NikR_C"/>
</dbReference>
<keyword evidence="8" id="KW-0808">Transferase</keyword>
<dbReference type="Pfam" id="PF22629">
    <property type="entry name" value="ACT_AHAS_ss"/>
    <property type="match status" value="1"/>
</dbReference>
<dbReference type="STRING" id="1678840.ATC1_131082"/>
<comment type="function">
    <text evidence="8">Catalyzes the conversion of 2 pyruvate molecules into acetolactate in the first common step of the biosynthetic pathway of the branched-amino acids such as leucine, isoleucine, and valine.</text>
</comment>
<dbReference type="Proteomes" id="UP000053370">
    <property type="component" value="Unassembled WGS sequence"/>
</dbReference>
<dbReference type="Gene3D" id="3.30.70.1150">
    <property type="entry name" value="ACT-like. Chain A, domain 2"/>
    <property type="match status" value="1"/>
</dbReference>
<dbReference type="GO" id="GO:0005829">
    <property type="term" value="C:cytosol"/>
    <property type="evidence" value="ECO:0007669"/>
    <property type="project" value="TreeGrafter"/>
</dbReference>
<evidence type="ECO:0000256" key="2">
    <source>
        <dbReference type="ARBA" id="ARBA00005025"/>
    </source>
</evidence>
<evidence type="ECO:0000313" key="11">
    <source>
        <dbReference type="Proteomes" id="UP000053370"/>
    </source>
</evidence>
<dbReference type="PATRIC" id="fig|1678840.3.peg.2498"/>
<evidence type="ECO:0000256" key="4">
    <source>
        <dbReference type="ARBA" id="ARBA00011744"/>
    </source>
</evidence>
<dbReference type="UniPathway" id="UPA00049">
    <property type="reaction ID" value="UER00059"/>
</dbReference>
<keyword evidence="11" id="KW-1185">Reference proteome</keyword>
<gene>
    <name evidence="10" type="ORF">ATC1_131082</name>
</gene>
<evidence type="ECO:0000256" key="1">
    <source>
        <dbReference type="ARBA" id="ARBA00004974"/>
    </source>
</evidence>
<dbReference type="InterPro" id="IPR039557">
    <property type="entry name" value="AHAS_ACT"/>
</dbReference>